<keyword evidence="1" id="KW-0732">Signal</keyword>
<comment type="caution">
    <text evidence="2">The sequence shown here is derived from an EMBL/GenBank/DDBJ whole genome shotgun (WGS) entry which is preliminary data.</text>
</comment>
<evidence type="ECO:0000256" key="1">
    <source>
        <dbReference type="SAM" id="SignalP"/>
    </source>
</evidence>
<proteinExistence type="predicted"/>
<dbReference type="EMBL" id="MNAO01000189">
    <property type="protein sequence ID" value="OHV15941.1"/>
    <property type="molecule type" value="Genomic_DNA"/>
</dbReference>
<reference evidence="2 3" key="1">
    <citation type="submission" date="2016-10" db="EMBL/GenBank/DDBJ databases">
        <title>Draft genome sequence of Methylobacterium extorquens CP3, a seed endophyte of Crotalaria pumila with plant growth-promoting and metal tolerance properties.</title>
        <authorList>
            <person name="Sanchez-Lopez A.S."/>
            <person name="Van Hamme J.D."/>
            <person name="Thijs S."/>
            <person name="Mcammond B.M."/>
            <person name="Stevens V."/>
            <person name="Gonzalez-Chavez M.D.C."/>
            <person name="Vangronsveld J."/>
        </authorList>
    </citation>
    <scope>NUCLEOTIDE SEQUENCE [LARGE SCALE GENOMIC DNA]</scope>
    <source>
        <strain evidence="2 3">CP3</strain>
    </source>
</reference>
<feature type="chain" id="PRO_5010222142" description="Glutelin" evidence="1">
    <location>
        <begin position="24"/>
        <end position="167"/>
    </location>
</feature>
<dbReference type="AlphaFoldDB" id="A0A1S1P3T8"/>
<evidence type="ECO:0008006" key="4">
    <source>
        <dbReference type="Google" id="ProtNLM"/>
    </source>
</evidence>
<dbReference type="RefSeq" id="WP_003601716.1">
    <property type="nucleotide sequence ID" value="NZ_CP110130.1"/>
</dbReference>
<gene>
    <name evidence="2" type="ORF">BK022_15485</name>
</gene>
<sequence>MRRRAALVSLAVAAGLAGTAASAAGLDCGPPSAPHPEADAVLTQAIVSPQPETKAGTALASAIQRLRAQGVPRTVIVDRAVAAYCPLVARDESLTLDRQREAVRRFASALTSLVYDPPGPNEGETAFILSLPVKPALSLQIDAAAAKAGKTREAWILEAIQARLAGD</sequence>
<accession>A0A1S1P3T8</accession>
<evidence type="ECO:0000313" key="2">
    <source>
        <dbReference type="EMBL" id="OHV15941.1"/>
    </source>
</evidence>
<protein>
    <recommendedName>
        <fullName evidence="4">Glutelin</fullName>
    </recommendedName>
</protein>
<feature type="signal peptide" evidence="1">
    <location>
        <begin position="1"/>
        <end position="23"/>
    </location>
</feature>
<evidence type="ECO:0000313" key="3">
    <source>
        <dbReference type="Proteomes" id="UP000180215"/>
    </source>
</evidence>
<name>A0A1S1P3T8_METEX</name>
<dbReference type="Proteomes" id="UP000180215">
    <property type="component" value="Unassembled WGS sequence"/>
</dbReference>
<organism evidence="2 3">
    <name type="scientific">Methylorubrum extorquens</name>
    <name type="common">Methylobacterium dichloromethanicum</name>
    <name type="synonym">Methylobacterium extorquens</name>
    <dbReference type="NCBI Taxonomy" id="408"/>
    <lineage>
        <taxon>Bacteria</taxon>
        <taxon>Pseudomonadati</taxon>
        <taxon>Pseudomonadota</taxon>
        <taxon>Alphaproteobacteria</taxon>
        <taxon>Hyphomicrobiales</taxon>
        <taxon>Methylobacteriaceae</taxon>
        <taxon>Methylorubrum</taxon>
    </lineage>
</organism>